<comment type="caution">
    <text evidence="1">The sequence shown here is derived from an EMBL/GenBank/DDBJ whole genome shotgun (WGS) entry which is preliminary data.</text>
</comment>
<accession>A0ACB6R317</accession>
<organism evidence="1 2">
    <name type="scientific">Lindgomyces ingoldianus</name>
    <dbReference type="NCBI Taxonomy" id="673940"/>
    <lineage>
        <taxon>Eukaryota</taxon>
        <taxon>Fungi</taxon>
        <taxon>Dikarya</taxon>
        <taxon>Ascomycota</taxon>
        <taxon>Pezizomycotina</taxon>
        <taxon>Dothideomycetes</taxon>
        <taxon>Pleosporomycetidae</taxon>
        <taxon>Pleosporales</taxon>
        <taxon>Lindgomycetaceae</taxon>
        <taxon>Lindgomyces</taxon>
    </lineage>
</organism>
<evidence type="ECO:0000313" key="1">
    <source>
        <dbReference type="EMBL" id="KAF2473639.1"/>
    </source>
</evidence>
<sequence length="70" mass="7941">MRAQGFFSYFTRGMRNWIEFIARGVLYYGDDASDHGDDASDHGDDPSDHDDDPSDYRVITANTFPFTSVV</sequence>
<evidence type="ECO:0000313" key="2">
    <source>
        <dbReference type="Proteomes" id="UP000799755"/>
    </source>
</evidence>
<dbReference type="EMBL" id="MU003499">
    <property type="protein sequence ID" value="KAF2473639.1"/>
    <property type="molecule type" value="Genomic_DNA"/>
</dbReference>
<protein>
    <submittedName>
        <fullName evidence="1">Uncharacterized protein</fullName>
    </submittedName>
</protein>
<reference evidence="1" key="1">
    <citation type="journal article" date="2020" name="Stud. Mycol.">
        <title>101 Dothideomycetes genomes: a test case for predicting lifestyles and emergence of pathogens.</title>
        <authorList>
            <person name="Haridas S."/>
            <person name="Albert R."/>
            <person name="Binder M."/>
            <person name="Bloem J."/>
            <person name="Labutti K."/>
            <person name="Salamov A."/>
            <person name="Andreopoulos B."/>
            <person name="Baker S."/>
            <person name="Barry K."/>
            <person name="Bills G."/>
            <person name="Bluhm B."/>
            <person name="Cannon C."/>
            <person name="Castanera R."/>
            <person name="Culley D."/>
            <person name="Daum C."/>
            <person name="Ezra D."/>
            <person name="Gonzalez J."/>
            <person name="Henrissat B."/>
            <person name="Kuo A."/>
            <person name="Liang C."/>
            <person name="Lipzen A."/>
            <person name="Lutzoni F."/>
            <person name="Magnuson J."/>
            <person name="Mondo S."/>
            <person name="Nolan M."/>
            <person name="Ohm R."/>
            <person name="Pangilinan J."/>
            <person name="Park H.-J."/>
            <person name="Ramirez L."/>
            <person name="Alfaro M."/>
            <person name="Sun H."/>
            <person name="Tritt A."/>
            <person name="Yoshinaga Y."/>
            <person name="Zwiers L.-H."/>
            <person name="Turgeon B."/>
            <person name="Goodwin S."/>
            <person name="Spatafora J."/>
            <person name="Crous P."/>
            <person name="Grigoriev I."/>
        </authorList>
    </citation>
    <scope>NUCLEOTIDE SEQUENCE</scope>
    <source>
        <strain evidence="1">ATCC 200398</strain>
    </source>
</reference>
<dbReference type="Proteomes" id="UP000799755">
    <property type="component" value="Unassembled WGS sequence"/>
</dbReference>
<name>A0ACB6R317_9PLEO</name>
<keyword evidence="2" id="KW-1185">Reference proteome</keyword>
<gene>
    <name evidence="1" type="ORF">BDR25DRAFT_352133</name>
</gene>
<proteinExistence type="predicted"/>